<dbReference type="Proteomes" id="UP000799772">
    <property type="component" value="Unassembled WGS sequence"/>
</dbReference>
<proteinExistence type="inferred from homology"/>
<dbReference type="GO" id="GO:0003743">
    <property type="term" value="F:translation initiation factor activity"/>
    <property type="evidence" value="ECO:0007669"/>
    <property type="project" value="UniProtKB-KW"/>
</dbReference>
<dbReference type="AlphaFoldDB" id="A0A9P4I9V9"/>
<evidence type="ECO:0000313" key="11">
    <source>
        <dbReference type="Proteomes" id="UP000799772"/>
    </source>
</evidence>
<dbReference type="SUPFAM" id="SSF48371">
    <property type="entry name" value="ARM repeat"/>
    <property type="match status" value="1"/>
</dbReference>
<sequence length="688" mass="73749">MQSLKSARFLEVMKEIAYPEGIKSPNPSLNVGGRGKGRQYDKDFLLQFQEVFKEKPSVDWDSKVKETVGDGSTDSARPQSARTPAGMSRQASRGGLSGMGGPAQMGSFGAGPQGRTLPPGTTSSDRFRMSMQGPPQGMPQGLGSFGRPGAGFPQPPMMARNPSASGFQPARGLDSPRTGSSRGGRGSKKANPREEHERQAKMPLTAGQDLKPLEQSHSGWKASSLGAVSGPAPLPGGRMPPDMVQRKVKSALNKMTPEKFDKIADDILAIAGQSREETDGRTLRQVIQLTFEKACDEAHWASMYAKFCKRMLETMSTEIKDENVKDKHGNPVVGGALFRKYLLNRCQEEFERGWEVDLPDKPEGQSEGAVMLSDEYYIAAAAKRRGLGLIQFIGELFKLQMLTARIMHECVLKLLNFEGLPDESAIESLVKLLRTIGATMEATDNGKGKSMMDMYFDRISKTMAMQGLPSRLTFMLMDISDLRAHHWRSKDDAKGPKTIQEIHQEAAAAQQAQEMERARNAQRPRQPTGRGDARSFSGGGHMPPPDYPRNQVNMADLKNLTRGSSRNVSSGPSNFGPSSLLSGSRSNSGRKGLGPGSARAGEDSGMSSRTGTPPAKEKESSTSMNTFSALAGLDASGEGADDVASPPSNASSPPAVKSTPAGADARARSKSPAVGDGKKDGTDGAGEP</sequence>
<name>A0A9P4I9V9_9PEZI</name>
<dbReference type="FunFam" id="1.25.40.180:FF:000020">
    <property type="entry name" value="Eukaryotic translation initiation factor subunit"/>
    <property type="match status" value="1"/>
</dbReference>
<keyword evidence="5" id="KW-0597">Phosphoprotein</keyword>
<dbReference type="SMART" id="SM00543">
    <property type="entry name" value="MIF4G"/>
    <property type="match status" value="1"/>
</dbReference>
<dbReference type="PANTHER" id="PTHR23253">
    <property type="entry name" value="EUKARYOTIC TRANSLATION INITIATION FACTOR 4 GAMMA"/>
    <property type="match status" value="1"/>
</dbReference>
<reference evidence="10" key="1">
    <citation type="journal article" date="2020" name="Stud. Mycol.">
        <title>101 Dothideomycetes genomes: a test case for predicting lifestyles and emergence of pathogens.</title>
        <authorList>
            <person name="Haridas S."/>
            <person name="Albert R."/>
            <person name="Binder M."/>
            <person name="Bloem J."/>
            <person name="Labutti K."/>
            <person name="Salamov A."/>
            <person name="Andreopoulos B."/>
            <person name="Baker S."/>
            <person name="Barry K."/>
            <person name="Bills G."/>
            <person name="Bluhm B."/>
            <person name="Cannon C."/>
            <person name="Castanera R."/>
            <person name="Culley D."/>
            <person name="Daum C."/>
            <person name="Ezra D."/>
            <person name="Gonzalez J."/>
            <person name="Henrissat B."/>
            <person name="Kuo A."/>
            <person name="Liang C."/>
            <person name="Lipzen A."/>
            <person name="Lutzoni F."/>
            <person name="Magnuson J."/>
            <person name="Mondo S."/>
            <person name="Nolan M."/>
            <person name="Ohm R."/>
            <person name="Pangilinan J."/>
            <person name="Park H.-J."/>
            <person name="Ramirez L."/>
            <person name="Alfaro M."/>
            <person name="Sun H."/>
            <person name="Tritt A."/>
            <person name="Yoshinaga Y."/>
            <person name="Zwiers L.-H."/>
            <person name="Turgeon B."/>
            <person name="Goodwin S."/>
            <person name="Spatafora J."/>
            <person name="Crous P."/>
            <person name="Grigoriev I."/>
        </authorList>
    </citation>
    <scope>NUCLEOTIDE SEQUENCE</scope>
    <source>
        <strain evidence="10">CBS 133067</strain>
    </source>
</reference>
<comment type="similarity">
    <text evidence="2">Belongs to the eukaryotic initiation factor 4G family.</text>
</comment>
<feature type="compositionally biased region" description="Gly residues" evidence="8">
    <location>
        <begin position="95"/>
        <end position="112"/>
    </location>
</feature>
<dbReference type="InterPro" id="IPR022745">
    <property type="entry name" value="eIF4G1_eIF4E-bd"/>
</dbReference>
<feature type="domain" description="MIF4G" evidence="9">
    <location>
        <begin position="245"/>
        <end position="486"/>
    </location>
</feature>
<dbReference type="GO" id="GO:0010494">
    <property type="term" value="C:cytoplasmic stress granule"/>
    <property type="evidence" value="ECO:0007669"/>
    <property type="project" value="UniProtKB-ARBA"/>
</dbReference>
<dbReference type="PANTHER" id="PTHR23253:SF9">
    <property type="entry name" value="EUKARYOTIC TRANSLATION INITIATION FACTOR 4 GAMMA 2"/>
    <property type="match status" value="1"/>
</dbReference>
<dbReference type="Gene3D" id="1.25.40.180">
    <property type="match status" value="1"/>
</dbReference>
<feature type="compositionally biased region" description="Polar residues" evidence="8">
    <location>
        <begin position="70"/>
        <end position="82"/>
    </location>
</feature>
<feature type="compositionally biased region" description="Low complexity" evidence="8">
    <location>
        <begin position="642"/>
        <end position="656"/>
    </location>
</feature>
<dbReference type="SUPFAM" id="SSF101489">
    <property type="entry name" value="Eukaryotic initiation factor 4f subunit eIF4g, eIF4e-binding domain"/>
    <property type="match status" value="1"/>
</dbReference>
<keyword evidence="4" id="KW-0396">Initiation factor</keyword>
<accession>A0A9P4I9V9</accession>
<evidence type="ECO:0000259" key="9">
    <source>
        <dbReference type="SMART" id="SM00543"/>
    </source>
</evidence>
<keyword evidence="11" id="KW-1185">Reference proteome</keyword>
<dbReference type="GO" id="GO:0016281">
    <property type="term" value="C:eukaryotic translation initiation factor 4F complex"/>
    <property type="evidence" value="ECO:0007669"/>
    <property type="project" value="TreeGrafter"/>
</dbReference>
<keyword evidence="6" id="KW-0694">RNA-binding</keyword>
<dbReference type="GO" id="GO:0003729">
    <property type="term" value="F:mRNA binding"/>
    <property type="evidence" value="ECO:0007669"/>
    <property type="project" value="TreeGrafter"/>
</dbReference>
<evidence type="ECO:0000256" key="5">
    <source>
        <dbReference type="ARBA" id="ARBA00022553"/>
    </source>
</evidence>
<feature type="compositionally biased region" description="Polar residues" evidence="8">
    <location>
        <begin position="561"/>
        <end position="575"/>
    </location>
</feature>
<feature type="compositionally biased region" description="Low complexity" evidence="8">
    <location>
        <begin position="576"/>
        <end position="590"/>
    </location>
</feature>
<keyword evidence="7" id="KW-0648">Protein biosynthesis</keyword>
<evidence type="ECO:0000256" key="4">
    <source>
        <dbReference type="ARBA" id="ARBA00022540"/>
    </source>
</evidence>
<feature type="compositionally biased region" description="Low complexity" evidence="8">
    <location>
        <begin position="129"/>
        <end position="141"/>
    </location>
</feature>
<evidence type="ECO:0000256" key="2">
    <source>
        <dbReference type="ARBA" id="ARBA00005775"/>
    </source>
</evidence>
<feature type="compositionally biased region" description="Basic and acidic residues" evidence="8">
    <location>
        <begin position="191"/>
        <end position="200"/>
    </location>
</feature>
<comment type="caution">
    <text evidence="10">The sequence shown here is derived from an EMBL/GenBank/DDBJ whole genome shotgun (WGS) entry which is preliminary data.</text>
</comment>
<protein>
    <submittedName>
        <fullName evidence="10">ARM repeat-containing protein</fullName>
    </submittedName>
</protein>
<evidence type="ECO:0000256" key="3">
    <source>
        <dbReference type="ARBA" id="ARBA00022490"/>
    </source>
</evidence>
<dbReference type="InterPro" id="IPR003890">
    <property type="entry name" value="MIF4G-like_typ-3"/>
</dbReference>
<feature type="region of interest" description="Disordered" evidence="8">
    <location>
        <begin position="504"/>
        <end position="688"/>
    </location>
</feature>
<evidence type="ECO:0000313" key="10">
    <source>
        <dbReference type="EMBL" id="KAF2097911.1"/>
    </source>
</evidence>
<evidence type="ECO:0000256" key="1">
    <source>
        <dbReference type="ARBA" id="ARBA00004496"/>
    </source>
</evidence>
<evidence type="ECO:0000256" key="6">
    <source>
        <dbReference type="ARBA" id="ARBA00022884"/>
    </source>
</evidence>
<keyword evidence="3" id="KW-0963">Cytoplasm</keyword>
<gene>
    <name evidence="10" type="ORF">NA57DRAFT_40310</name>
</gene>
<dbReference type="Pfam" id="PF12152">
    <property type="entry name" value="eIF_4G1"/>
    <property type="match status" value="1"/>
</dbReference>
<dbReference type="EMBL" id="ML978127">
    <property type="protein sequence ID" value="KAF2097911.1"/>
    <property type="molecule type" value="Genomic_DNA"/>
</dbReference>
<dbReference type="Gene3D" id="1.20.970.30">
    <property type="entry name" value="eIF4G, eIF4E-binding domain"/>
    <property type="match status" value="1"/>
</dbReference>
<evidence type="ECO:0000256" key="8">
    <source>
        <dbReference type="SAM" id="MobiDB-lite"/>
    </source>
</evidence>
<dbReference type="Pfam" id="PF02854">
    <property type="entry name" value="MIF4G"/>
    <property type="match status" value="1"/>
</dbReference>
<feature type="compositionally biased region" description="Basic and acidic residues" evidence="8">
    <location>
        <begin position="56"/>
        <end position="68"/>
    </location>
</feature>
<evidence type="ECO:0000256" key="7">
    <source>
        <dbReference type="ARBA" id="ARBA00022917"/>
    </source>
</evidence>
<dbReference type="InterPro" id="IPR016024">
    <property type="entry name" value="ARM-type_fold"/>
</dbReference>
<dbReference type="InterPro" id="IPR036211">
    <property type="entry name" value="eIF4G_eIF4E-bd_sf"/>
</dbReference>
<organism evidence="10 11">
    <name type="scientific">Rhizodiscina lignyota</name>
    <dbReference type="NCBI Taxonomy" id="1504668"/>
    <lineage>
        <taxon>Eukaryota</taxon>
        <taxon>Fungi</taxon>
        <taxon>Dikarya</taxon>
        <taxon>Ascomycota</taxon>
        <taxon>Pezizomycotina</taxon>
        <taxon>Dothideomycetes</taxon>
        <taxon>Pleosporomycetidae</taxon>
        <taxon>Aulographales</taxon>
        <taxon>Rhizodiscinaceae</taxon>
        <taxon>Rhizodiscina</taxon>
    </lineage>
</organism>
<feature type="region of interest" description="Disordered" evidence="8">
    <location>
        <begin position="56"/>
        <end position="240"/>
    </location>
</feature>
<dbReference type="OrthoDB" id="514777at2759"/>
<comment type="subcellular location">
    <subcellularLocation>
        <location evidence="1">Cytoplasm</location>
    </subcellularLocation>
</comment>